<evidence type="ECO:0000256" key="1">
    <source>
        <dbReference type="SAM" id="MobiDB-lite"/>
    </source>
</evidence>
<reference evidence="2 3" key="1">
    <citation type="submission" date="2015-07" db="EMBL/GenBank/DDBJ databases">
        <authorList>
            <consortium name="Pathogen Informatics"/>
        </authorList>
    </citation>
    <scope>NUCLEOTIDE SEQUENCE [LARGE SCALE GENOMIC DNA]</scope>
    <source>
        <strain evidence="2 3">A325</strain>
    </source>
</reference>
<evidence type="ECO:0000313" key="2">
    <source>
        <dbReference type="EMBL" id="CSC21869.1"/>
    </source>
</evidence>
<name>A0A655XVA7_VIBCL</name>
<proteinExistence type="predicted"/>
<dbReference type="EMBL" id="CWQJ01000011">
    <property type="protein sequence ID" value="CSC21869.1"/>
    <property type="molecule type" value="Genomic_DNA"/>
</dbReference>
<sequence length="69" mass="7617">MATTEESTPPERPRITSSSPTCSLMRATASSMMDSDVHRRSQPHTPRTKFSSICKPFLVCVTSGWNCTP</sequence>
<protein>
    <submittedName>
        <fullName evidence="2">Uncharacterized protein</fullName>
    </submittedName>
</protein>
<feature type="region of interest" description="Disordered" evidence="1">
    <location>
        <begin position="1"/>
        <end position="22"/>
    </location>
</feature>
<evidence type="ECO:0000313" key="3">
    <source>
        <dbReference type="Proteomes" id="UP000046067"/>
    </source>
</evidence>
<feature type="region of interest" description="Disordered" evidence="1">
    <location>
        <begin position="29"/>
        <end position="48"/>
    </location>
</feature>
<gene>
    <name evidence="2" type="ORF">ERS013201_02081</name>
</gene>
<dbReference type="Proteomes" id="UP000046067">
    <property type="component" value="Unassembled WGS sequence"/>
</dbReference>
<accession>A0A655XVA7</accession>
<dbReference type="AlphaFoldDB" id="A0A655XVA7"/>
<organism evidence="2 3">
    <name type="scientific">Vibrio cholerae</name>
    <dbReference type="NCBI Taxonomy" id="666"/>
    <lineage>
        <taxon>Bacteria</taxon>
        <taxon>Pseudomonadati</taxon>
        <taxon>Pseudomonadota</taxon>
        <taxon>Gammaproteobacteria</taxon>
        <taxon>Vibrionales</taxon>
        <taxon>Vibrionaceae</taxon>
        <taxon>Vibrio</taxon>
    </lineage>
</organism>